<keyword evidence="5" id="KW-0378">Hydrolase</keyword>
<feature type="region of interest" description="Disordered" evidence="9">
    <location>
        <begin position="179"/>
        <end position="223"/>
    </location>
</feature>
<evidence type="ECO:0000256" key="5">
    <source>
        <dbReference type="ARBA" id="ARBA00022801"/>
    </source>
</evidence>
<dbReference type="SMART" id="SM00020">
    <property type="entry name" value="Tryp_SPc"/>
    <property type="match status" value="1"/>
</dbReference>
<dbReference type="PROSITE" id="PS00134">
    <property type="entry name" value="TRYPSIN_HIS"/>
    <property type="match status" value="1"/>
</dbReference>
<accession>A0A6J1LBP4</accession>
<evidence type="ECO:0000313" key="13">
    <source>
        <dbReference type="RefSeq" id="XP_023161709.2"/>
    </source>
</evidence>
<dbReference type="GO" id="GO:0005576">
    <property type="term" value="C:extracellular region"/>
    <property type="evidence" value="ECO:0007669"/>
    <property type="project" value="UniProtKB-SubCell"/>
</dbReference>
<dbReference type="Pfam" id="PF16030">
    <property type="entry name" value="GD_N"/>
    <property type="match status" value="1"/>
</dbReference>
<keyword evidence="2" id="KW-0964">Secreted</keyword>
<dbReference type="AlphaFoldDB" id="A0A6J1LBP4"/>
<keyword evidence="3" id="KW-0645">Protease</keyword>
<keyword evidence="4 10" id="KW-0732">Signal</keyword>
<dbReference type="PANTHER" id="PTHR24260">
    <property type="match status" value="1"/>
</dbReference>
<dbReference type="CDD" id="cd00190">
    <property type="entry name" value="Tryp_SPc"/>
    <property type="match status" value="1"/>
</dbReference>
<dbReference type="InterPro" id="IPR009003">
    <property type="entry name" value="Peptidase_S1_PA"/>
</dbReference>
<dbReference type="Gene3D" id="2.40.10.10">
    <property type="entry name" value="Trypsin-like serine proteases"/>
    <property type="match status" value="1"/>
</dbReference>
<dbReference type="Proteomes" id="UP000504633">
    <property type="component" value="Unplaced"/>
</dbReference>
<dbReference type="GO" id="GO:0006508">
    <property type="term" value="P:proteolysis"/>
    <property type="evidence" value="ECO:0007669"/>
    <property type="project" value="UniProtKB-KW"/>
</dbReference>
<dbReference type="GO" id="GO:0004252">
    <property type="term" value="F:serine-type endopeptidase activity"/>
    <property type="evidence" value="ECO:0007669"/>
    <property type="project" value="InterPro"/>
</dbReference>
<keyword evidence="12" id="KW-1185">Reference proteome</keyword>
<evidence type="ECO:0000256" key="3">
    <source>
        <dbReference type="ARBA" id="ARBA00022670"/>
    </source>
</evidence>
<dbReference type="Pfam" id="PF00089">
    <property type="entry name" value="Trypsin"/>
    <property type="match status" value="1"/>
</dbReference>
<dbReference type="RefSeq" id="XP_023161709.2">
    <property type="nucleotide sequence ID" value="XM_023305941.2"/>
</dbReference>
<dbReference type="KEGG" id="dhe:111593270"/>
<keyword evidence="6" id="KW-0720">Serine protease</keyword>
<keyword evidence="8" id="KW-1015">Disulfide bond</keyword>
<feature type="chain" id="PRO_5027068296" evidence="10">
    <location>
        <begin position="24"/>
        <end position="483"/>
    </location>
</feature>
<gene>
    <name evidence="13" type="primary">LOC111593270</name>
</gene>
<organism evidence="12 13">
    <name type="scientific">Drosophila hydei</name>
    <name type="common">Fruit fly</name>
    <dbReference type="NCBI Taxonomy" id="7224"/>
    <lineage>
        <taxon>Eukaryota</taxon>
        <taxon>Metazoa</taxon>
        <taxon>Ecdysozoa</taxon>
        <taxon>Arthropoda</taxon>
        <taxon>Hexapoda</taxon>
        <taxon>Insecta</taxon>
        <taxon>Pterygota</taxon>
        <taxon>Neoptera</taxon>
        <taxon>Endopterygota</taxon>
        <taxon>Diptera</taxon>
        <taxon>Brachycera</taxon>
        <taxon>Muscomorpha</taxon>
        <taxon>Ephydroidea</taxon>
        <taxon>Drosophilidae</taxon>
        <taxon>Drosophila</taxon>
    </lineage>
</organism>
<reference evidence="13" key="1">
    <citation type="submission" date="2025-08" db="UniProtKB">
        <authorList>
            <consortium name="RefSeq"/>
        </authorList>
    </citation>
    <scope>IDENTIFICATION</scope>
    <source>
        <strain evidence="13">15085-1641.00</strain>
        <tissue evidence="13">Whole body</tissue>
    </source>
</reference>
<dbReference type="InterPro" id="IPR018114">
    <property type="entry name" value="TRYPSIN_HIS"/>
</dbReference>
<dbReference type="FunFam" id="2.40.10.10:FF:000146">
    <property type="entry name" value="Serine protease 53"/>
    <property type="match status" value="1"/>
</dbReference>
<name>A0A6J1LBP4_DROHY</name>
<sequence length="483" mass="53427">MKHFLLVFGIFLKLLLLPWPSSAQQVPPVACPEYFEYLAYNQEYVGRISIRHDAQYQENTLRLEFSQPGFLSSNYGGSLTLWDGEEVTKSNLRYGRPIQYRVDFPTPGVLPKLTLLMLNDVVLCRASPYPPSSVTLTLSHSLRSTTVPLFTQNPQILQETNRRPQRPIWEGNVVQPQKAIPQVSNPVPAPPRQAPTQPAPRPRPRPQPAPSSGGQGLGQLSTICGREGPVTSPLLHFGSQVRRGQLPWMAALYERGPDGLRFFCGGTLISASTVLSAAHCFVYAERNLPPSRVGVSLGRNTLDLVSDGLLGEVSVLMVHEEYSPRNYSNADIALLKLSSPVSFGEYIKPICLWNENFLLQLPSGYKSYVAGWGSDEHGNPNTRVAKMTDTDIITEAECLRNLRSTEGIRLVTPNTLCASNKQAAGPCSGDSGGGLMLQENNVWLLRGVVSAGQVFTNRCDLTQPVIYTDLARHISWLRQHIWI</sequence>
<evidence type="ECO:0000256" key="9">
    <source>
        <dbReference type="SAM" id="MobiDB-lite"/>
    </source>
</evidence>
<dbReference type="PANTHER" id="PTHR24260:SF147">
    <property type="entry name" value="EG:BACR7A4.3 PROTEIN-RELATED"/>
    <property type="match status" value="1"/>
</dbReference>
<keyword evidence="7" id="KW-0865">Zymogen</keyword>
<evidence type="ECO:0000256" key="10">
    <source>
        <dbReference type="SAM" id="SignalP"/>
    </source>
</evidence>
<dbReference type="PROSITE" id="PS50240">
    <property type="entry name" value="TRYPSIN_DOM"/>
    <property type="match status" value="1"/>
</dbReference>
<dbReference type="PRINTS" id="PR00722">
    <property type="entry name" value="CHYMOTRYPSIN"/>
</dbReference>
<dbReference type="SUPFAM" id="SSF50494">
    <property type="entry name" value="Trypsin-like serine proteases"/>
    <property type="match status" value="1"/>
</dbReference>
<dbReference type="GeneID" id="111593270"/>
<dbReference type="InterPro" id="IPR001314">
    <property type="entry name" value="Peptidase_S1A"/>
</dbReference>
<dbReference type="InterPro" id="IPR001254">
    <property type="entry name" value="Trypsin_dom"/>
</dbReference>
<dbReference type="OrthoDB" id="6147874at2759"/>
<evidence type="ECO:0000256" key="1">
    <source>
        <dbReference type="ARBA" id="ARBA00004613"/>
    </source>
</evidence>
<dbReference type="InterPro" id="IPR031986">
    <property type="entry name" value="GD_N"/>
</dbReference>
<evidence type="ECO:0000256" key="4">
    <source>
        <dbReference type="ARBA" id="ARBA00022729"/>
    </source>
</evidence>
<proteinExistence type="predicted"/>
<evidence type="ECO:0000256" key="8">
    <source>
        <dbReference type="ARBA" id="ARBA00023157"/>
    </source>
</evidence>
<dbReference type="InterPro" id="IPR051333">
    <property type="entry name" value="CLIP_Serine_Protease"/>
</dbReference>
<comment type="subcellular location">
    <subcellularLocation>
        <location evidence="1">Secreted</location>
    </subcellularLocation>
</comment>
<feature type="signal peptide" evidence="10">
    <location>
        <begin position="1"/>
        <end position="23"/>
    </location>
</feature>
<evidence type="ECO:0000256" key="6">
    <source>
        <dbReference type="ARBA" id="ARBA00022825"/>
    </source>
</evidence>
<protein>
    <submittedName>
        <fullName evidence="13">Serine protease gd-like</fullName>
    </submittedName>
</protein>
<feature type="domain" description="Peptidase S1" evidence="11">
    <location>
        <begin position="235"/>
        <end position="482"/>
    </location>
</feature>
<evidence type="ECO:0000313" key="12">
    <source>
        <dbReference type="Proteomes" id="UP000504633"/>
    </source>
</evidence>
<feature type="compositionally biased region" description="Pro residues" evidence="9">
    <location>
        <begin position="187"/>
        <end position="209"/>
    </location>
</feature>
<evidence type="ECO:0000259" key="11">
    <source>
        <dbReference type="PROSITE" id="PS50240"/>
    </source>
</evidence>
<dbReference type="InterPro" id="IPR043504">
    <property type="entry name" value="Peptidase_S1_PA_chymotrypsin"/>
</dbReference>
<dbReference type="OMA" id="TRVAKMT"/>
<evidence type="ECO:0000256" key="7">
    <source>
        <dbReference type="ARBA" id="ARBA00023145"/>
    </source>
</evidence>
<evidence type="ECO:0000256" key="2">
    <source>
        <dbReference type="ARBA" id="ARBA00022525"/>
    </source>
</evidence>